<proteinExistence type="predicted"/>
<reference evidence="1" key="1">
    <citation type="submission" date="2023-01" db="EMBL/GenBank/DDBJ databases">
        <authorList>
            <person name="Sprotte S."/>
            <person name="Brinks E."/>
        </authorList>
    </citation>
    <scope>NUCLEOTIDE SEQUENCE</scope>
</reference>
<dbReference type="EMBL" id="OQ326496">
    <property type="protein sequence ID" value="WDQ45516.1"/>
    <property type="molecule type" value="Genomic_DNA"/>
</dbReference>
<name>A0AAT9TRV9_9CAUD</name>
<protein>
    <submittedName>
        <fullName evidence="1">Uncharacterized protein</fullName>
    </submittedName>
</protein>
<sequence>MGGRFCLRSKIRLLRQGSRSSDGRNRVIYRSFGIILAILH</sequence>
<evidence type="ECO:0000313" key="1">
    <source>
        <dbReference type="EMBL" id="WDQ45516.1"/>
    </source>
</evidence>
<accession>A0AAT9TRV9</accession>
<organism evidence="1">
    <name type="scientific">Enterocloster phage PMBT24</name>
    <dbReference type="NCBI Taxonomy" id="3025413"/>
    <lineage>
        <taxon>Viruses</taxon>
        <taxon>Duplodnaviria</taxon>
        <taxon>Heunggongvirae</taxon>
        <taxon>Uroviricota</taxon>
        <taxon>Caudoviricetes</taxon>
    </lineage>
</organism>
<reference evidence="1" key="2">
    <citation type="journal article" date="2024" name="Heliyon">
        <title>Complete genome sequence of the novel virulent phage PMBT24 infecting Enterocloster bolteae from the human gut.</title>
        <authorList>
            <person name="Sprotte S."/>
            <person name="Brinks E."/>
            <person name="Neve H."/>
            <person name="Franz C.M.A.P."/>
        </authorList>
    </citation>
    <scope>NUCLEOTIDE SEQUENCE</scope>
</reference>